<protein>
    <recommendedName>
        <fullName evidence="2">YCII-related domain-containing protein</fullName>
    </recommendedName>
</protein>
<dbReference type="PANTHER" id="PTHR37828">
    <property type="entry name" value="GSR2449 PROTEIN"/>
    <property type="match status" value="1"/>
</dbReference>
<evidence type="ECO:0000313" key="4">
    <source>
        <dbReference type="Proteomes" id="UP000244928"/>
    </source>
</evidence>
<gene>
    <name evidence="3" type="ORF">A6035_08645</name>
</gene>
<accession>A0A2S1R7I8</accession>
<dbReference type="Gene3D" id="3.30.70.1060">
    <property type="entry name" value="Dimeric alpha+beta barrel"/>
    <property type="match status" value="1"/>
</dbReference>
<feature type="domain" description="YCII-related" evidence="2">
    <location>
        <begin position="4"/>
        <end position="86"/>
    </location>
</feature>
<dbReference type="InterPro" id="IPR011008">
    <property type="entry name" value="Dimeric_a/b-barrel"/>
</dbReference>
<dbReference type="PANTHER" id="PTHR37828:SF1">
    <property type="entry name" value="YCII-RELATED DOMAIN-CONTAINING PROTEIN"/>
    <property type="match status" value="1"/>
</dbReference>
<evidence type="ECO:0000259" key="2">
    <source>
        <dbReference type="Pfam" id="PF03795"/>
    </source>
</evidence>
<dbReference type="SUPFAM" id="SSF54909">
    <property type="entry name" value="Dimeric alpha+beta barrel"/>
    <property type="match status" value="1"/>
</dbReference>
<dbReference type="InterPro" id="IPR005545">
    <property type="entry name" value="YCII"/>
</dbReference>
<dbReference type="Proteomes" id="UP000244928">
    <property type="component" value="Chromosome"/>
</dbReference>
<dbReference type="RefSeq" id="WP_061227727.1">
    <property type="nucleotide sequence ID" value="NZ_CP015449.1"/>
</dbReference>
<name>A0A2S1R7I8_9ACTN</name>
<reference evidence="3 4" key="1">
    <citation type="submission" date="2016-04" db="EMBL/GenBank/DDBJ databases">
        <title>Complete genome sequence of Dietzia lutea YIM 80766T, a strain isolated from desert soil in Egypt.</title>
        <authorList>
            <person name="Zhao J."/>
            <person name="Hu B."/>
            <person name="Geng S."/>
            <person name="Nie Y."/>
            <person name="Tang Y."/>
        </authorList>
    </citation>
    <scope>NUCLEOTIDE SEQUENCE [LARGE SCALE GENOMIC DNA]</scope>
    <source>
        <strain evidence="3 4">YIM 80766</strain>
    </source>
</reference>
<dbReference type="OrthoDB" id="8968203at2"/>
<dbReference type="GeneID" id="89530712"/>
<dbReference type="EMBL" id="CP015449">
    <property type="protein sequence ID" value="AWH92225.1"/>
    <property type="molecule type" value="Genomic_DNA"/>
</dbReference>
<evidence type="ECO:0000256" key="1">
    <source>
        <dbReference type="ARBA" id="ARBA00007689"/>
    </source>
</evidence>
<proteinExistence type="inferred from homology"/>
<dbReference type="KEGG" id="dlu:A6035_08645"/>
<organism evidence="3 4">
    <name type="scientific">Dietzia lutea</name>
    <dbReference type="NCBI Taxonomy" id="546160"/>
    <lineage>
        <taxon>Bacteria</taxon>
        <taxon>Bacillati</taxon>
        <taxon>Actinomycetota</taxon>
        <taxon>Actinomycetes</taxon>
        <taxon>Mycobacteriales</taxon>
        <taxon>Dietziaceae</taxon>
        <taxon>Dietzia</taxon>
    </lineage>
</organism>
<comment type="similarity">
    <text evidence="1">Belongs to the YciI family.</text>
</comment>
<dbReference type="Pfam" id="PF03795">
    <property type="entry name" value="YCII"/>
    <property type="match status" value="1"/>
</dbReference>
<keyword evidence="4" id="KW-1185">Reference proteome</keyword>
<sequence length="93" mass="10263">MPLFAVTYRYEAAQSEEREANKPAHREWLDAQVTAGAIRSVGPFVDGSGALLLVEADDDEAARSLVNDDPHCLRGMVSEITVREWRPVFGAFS</sequence>
<evidence type="ECO:0000313" key="3">
    <source>
        <dbReference type="EMBL" id="AWH92225.1"/>
    </source>
</evidence>
<dbReference type="AlphaFoldDB" id="A0A2S1R7I8"/>